<evidence type="ECO:0000259" key="1">
    <source>
        <dbReference type="Pfam" id="PF01882"/>
    </source>
</evidence>
<dbReference type="InterPro" id="IPR002881">
    <property type="entry name" value="DUF58"/>
</dbReference>
<dbReference type="RefSeq" id="WP_171654917.1">
    <property type="nucleotide sequence ID" value="NZ_WHOD01000101.1"/>
</dbReference>
<dbReference type="Proteomes" id="UP000641588">
    <property type="component" value="Unassembled WGS sequence"/>
</dbReference>
<accession>A0A972K549</accession>
<dbReference type="Pfam" id="PF01882">
    <property type="entry name" value="DUF58"/>
    <property type="match status" value="1"/>
</dbReference>
<sequence>MNESGLLLDSNLMLRLDALQLSTKNRVRGTMQGKRRSRQLGSSQEFADYRLYTPGDDTRQFDWNVFGRTGKPFIKQFMDEQELQVNLYIDCSQSMDFGEGAANKFLYARQLAACIGYIALAGYDRVSTRLFSYQIDQQLPMLRGKGAMHRLVQFLEQAVVASSGDLAAAMMQPAQLPRQPGVTWLFSDFLYESGVEESLSYLLAARQEVVVVQVLSPKEMHPDIAGDLRLIDSESLSGKEVAVTGRVIKAYQEAVGQYTRGLQRFCHERNMTYVLTVTDMPLLDTVQRAFRQSGVLL</sequence>
<name>A0A972K549_9BACL</name>
<organism evidence="2 3">
    <name type="scientific">Paenibacillus foliorum</name>
    <dbReference type="NCBI Taxonomy" id="2654974"/>
    <lineage>
        <taxon>Bacteria</taxon>
        <taxon>Bacillati</taxon>
        <taxon>Bacillota</taxon>
        <taxon>Bacilli</taxon>
        <taxon>Bacillales</taxon>
        <taxon>Paenibacillaceae</taxon>
        <taxon>Paenibacillus</taxon>
    </lineage>
</organism>
<reference evidence="2" key="1">
    <citation type="submission" date="2019-10" db="EMBL/GenBank/DDBJ databases">
        <title>Description of Paenibacillus glebae sp. nov.</title>
        <authorList>
            <person name="Carlier A."/>
            <person name="Qi S."/>
        </authorList>
    </citation>
    <scope>NUCLEOTIDE SEQUENCE</scope>
    <source>
        <strain evidence="2">LMG 31456</strain>
    </source>
</reference>
<dbReference type="PANTHER" id="PTHR33608">
    <property type="entry name" value="BLL2464 PROTEIN"/>
    <property type="match status" value="1"/>
</dbReference>
<dbReference type="PANTHER" id="PTHR33608:SF7">
    <property type="entry name" value="DUF58 DOMAIN-CONTAINING PROTEIN"/>
    <property type="match status" value="1"/>
</dbReference>
<evidence type="ECO:0000313" key="2">
    <source>
        <dbReference type="EMBL" id="NOU96682.1"/>
    </source>
</evidence>
<dbReference type="EMBL" id="WHOD01000101">
    <property type="protein sequence ID" value="NOU96682.1"/>
    <property type="molecule type" value="Genomic_DNA"/>
</dbReference>
<dbReference type="SUPFAM" id="SSF53300">
    <property type="entry name" value="vWA-like"/>
    <property type="match status" value="1"/>
</dbReference>
<proteinExistence type="predicted"/>
<dbReference type="AlphaFoldDB" id="A0A972K549"/>
<feature type="domain" description="DUF58" evidence="1">
    <location>
        <begin position="48"/>
        <end position="254"/>
    </location>
</feature>
<keyword evidence="3" id="KW-1185">Reference proteome</keyword>
<gene>
    <name evidence="2" type="ORF">GC093_26185</name>
</gene>
<dbReference type="InterPro" id="IPR036465">
    <property type="entry name" value="vWFA_dom_sf"/>
</dbReference>
<comment type="caution">
    <text evidence="2">The sequence shown here is derived from an EMBL/GenBank/DDBJ whole genome shotgun (WGS) entry which is preliminary data.</text>
</comment>
<evidence type="ECO:0000313" key="3">
    <source>
        <dbReference type="Proteomes" id="UP000641588"/>
    </source>
</evidence>
<protein>
    <submittedName>
        <fullName evidence="2">DUF58 domain-containing protein</fullName>
    </submittedName>
</protein>